<feature type="domain" description="Peptidase C39" evidence="13">
    <location>
        <begin position="53"/>
        <end position="176"/>
    </location>
</feature>
<dbReference type="Pfam" id="PF00664">
    <property type="entry name" value="ABC_membrane"/>
    <property type="match status" value="1"/>
</dbReference>
<evidence type="ECO:0000259" key="11">
    <source>
        <dbReference type="PROSITE" id="PS50893"/>
    </source>
</evidence>
<feature type="transmembrane region" description="Helical" evidence="10">
    <location>
        <begin position="426"/>
        <end position="448"/>
    </location>
</feature>
<dbReference type="Gene3D" id="3.40.50.300">
    <property type="entry name" value="P-loop containing nucleotide triphosphate hydrolases"/>
    <property type="match status" value="1"/>
</dbReference>
<evidence type="ECO:0000256" key="6">
    <source>
        <dbReference type="ARBA" id="ARBA00022840"/>
    </source>
</evidence>
<feature type="domain" description="ABC transmembrane type-1" evidence="12">
    <location>
        <begin position="204"/>
        <end position="486"/>
    </location>
</feature>
<evidence type="ECO:0000256" key="7">
    <source>
        <dbReference type="ARBA" id="ARBA00022989"/>
    </source>
</evidence>
<comment type="subcellular location">
    <subcellularLocation>
        <location evidence="1">Cell membrane</location>
        <topology evidence="1">Multi-pass membrane protein</topology>
    </subcellularLocation>
</comment>
<organism evidence="14 15">
    <name type="scientific">Nocardioides hwasunensis</name>
    <dbReference type="NCBI Taxonomy" id="397258"/>
    <lineage>
        <taxon>Bacteria</taxon>
        <taxon>Bacillati</taxon>
        <taxon>Actinomycetota</taxon>
        <taxon>Actinomycetes</taxon>
        <taxon>Propionibacteriales</taxon>
        <taxon>Nocardioidaceae</taxon>
        <taxon>Nocardioides</taxon>
    </lineage>
</organism>
<protein>
    <submittedName>
        <fullName evidence="14">ATP-binding cassette domain-containing protein</fullName>
    </submittedName>
</protein>
<dbReference type="Proteomes" id="UP000649289">
    <property type="component" value="Unassembled WGS sequence"/>
</dbReference>
<dbReference type="EMBL" id="JACXYY010000004">
    <property type="protein sequence ID" value="MBD3915157.1"/>
    <property type="molecule type" value="Genomic_DNA"/>
</dbReference>
<dbReference type="RefSeq" id="WP_191199482.1">
    <property type="nucleotide sequence ID" value="NZ_BAAAPA010000005.1"/>
</dbReference>
<evidence type="ECO:0000256" key="8">
    <source>
        <dbReference type="ARBA" id="ARBA00023136"/>
    </source>
</evidence>
<evidence type="ECO:0000259" key="12">
    <source>
        <dbReference type="PROSITE" id="PS50929"/>
    </source>
</evidence>
<dbReference type="PROSITE" id="PS50990">
    <property type="entry name" value="PEPTIDASE_C39"/>
    <property type="match status" value="1"/>
</dbReference>
<dbReference type="InterPro" id="IPR036640">
    <property type="entry name" value="ABC1_TM_sf"/>
</dbReference>
<evidence type="ECO:0000256" key="3">
    <source>
        <dbReference type="ARBA" id="ARBA00022741"/>
    </source>
</evidence>
<feature type="transmembrane region" description="Helical" evidence="10">
    <location>
        <begin position="342"/>
        <end position="361"/>
    </location>
</feature>
<accession>A0ABR8MK59</accession>
<dbReference type="Pfam" id="PF00005">
    <property type="entry name" value="ABC_tran"/>
    <property type="match status" value="1"/>
</dbReference>
<sequence length="732" mass="77919">MTQRSTRESLDPVPVDDRSTSDATRPTDVTGPGASPGSGVRRPRALRKAHHVQQRVATDCGVAALASAMSCYGVRRSVGRMWQLYGRSNTAMSLLELQQVAAANGFTARCFEFERLAEVSSSYFPAVVHLEQSGGHFVTIDRRIGAWVRCSDPAETQSWVRHDRLATSGYLMTVEPSGSDEIASDPSGASILARLLRGARGRLVVIALLSIVATIAGLAVSQFVRVLVDLVTAEAADLATLLVLGAGTVVVSALGTAASYASMRRAFTSSVGMERDLAVGYADTVVSLRGTAFRSYSPGDLMARFSDLSEMRAFVHDSLLSGILSSITFLGASLVLGLQSPLLALMCMTGVAVVAAARWWGGRRIEGLQRRSAAAESQLTQAMVEMVEGSVSNRGSAWRDYQTPRLASAFDGLITRTRRVFLSSSMLETAAGLAGTVILVVCMVVAALQVQSGALTLGSLASLAVLLPMMSTAAFTLVGLQQDVQRATVSAERIEEISFATARSAESSPERTVDGVRDSGAGEHVIHLRDVEVRAAGARLAHLPELWIDRGEVVGLRGPNGSGKSTICRVLAGMEDEWSGEVWIDGEAMHDVESPDWERHVGYVPDSVVVTADTLVGNIGFGREVPRLDEICTAVGLGTLAGRLPLGYATPIGPPHVRLSGGEGQRLGIARALAGRPTVLVLDEATRMLDVQTQRRIVDTIVERDLCDAVLLVSHSESLESLVSRVVEMEVT</sequence>
<feature type="transmembrane region" description="Helical" evidence="10">
    <location>
        <begin position="460"/>
        <end position="480"/>
    </location>
</feature>
<dbReference type="InterPro" id="IPR003439">
    <property type="entry name" value="ABC_transporter-like_ATP-bd"/>
</dbReference>
<keyword evidence="6 14" id="KW-0067">ATP-binding</keyword>
<feature type="compositionally biased region" description="Basic and acidic residues" evidence="9">
    <location>
        <begin position="1"/>
        <end position="20"/>
    </location>
</feature>
<dbReference type="SMART" id="SM00382">
    <property type="entry name" value="AAA"/>
    <property type="match status" value="1"/>
</dbReference>
<feature type="transmembrane region" description="Helical" evidence="10">
    <location>
        <begin position="203"/>
        <end position="226"/>
    </location>
</feature>
<dbReference type="InterPro" id="IPR027417">
    <property type="entry name" value="P-loop_NTPase"/>
</dbReference>
<feature type="transmembrane region" description="Helical" evidence="10">
    <location>
        <begin position="238"/>
        <end position="261"/>
    </location>
</feature>
<keyword evidence="8 10" id="KW-0472">Membrane</keyword>
<evidence type="ECO:0000256" key="10">
    <source>
        <dbReference type="SAM" id="Phobius"/>
    </source>
</evidence>
<name>A0ABR8MK59_9ACTN</name>
<dbReference type="InterPro" id="IPR011527">
    <property type="entry name" value="ABC1_TM_dom"/>
</dbReference>
<dbReference type="CDD" id="cd07346">
    <property type="entry name" value="ABC_6TM_exporters"/>
    <property type="match status" value="1"/>
</dbReference>
<dbReference type="InterPro" id="IPR039421">
    <property type="entry name" value="Type_1_exporter"/>
</dbReference>
<keyword evidence="15" id="KW-1185">Reference proteome</keyword>
<gene>
    <name evidence="14" type="ORF">IEZ25_11075</name>
</gene>
<feature type="region of interest" description="Disordered" evidence="9">
    <location>
        <begin position="1"/>
        <end position="46"/>
    </location>
</feature>
<dbReference type="Pfam" id="PF03412">
    <property type="entry name" value="Peptidase_C39"/>
    <property type="match status" value="1"/>
</dbReference>
<reference evidence="14 15" key="1">
    <citation type="submission" date="2020-09" db="EMBL/GenBank/DDBJ databases">
        <title>novel species in genus Nocardioides.</title>
        <authorList>
            <person name="Zhang G."/>
        </authorList>
    </citation>
    <scope>NUCLEOTIDE SEQUENCE [LARGE SCALE GENOMIC DNA]</scope>
    <source>
        <strain evidence="14 15">19197</strain>
    </source>
</reference>
<dbReference type="Gene3D" id="3.90.70.10">
    <property type="entry name" value="Cysteine proteinases"/>
    <property type="match status" value="1"/>
</dbReference>
<dbReference type="InterPro" id="IPR005074">
    <property type="entry name" value="Peptidase_C39"/>
</dbReference>
<feature type="transmembrane region" description="Helical" evidence="10">
    <location>
        <begin position="314"/>
        <end position="336"/>
    </location>
</feature>
<keyword evidence="2 10" id="KW-0812">Transmembrane</keyword>
<keyword evidence="3" id="KW-0547">Nucleotide-binding</keyword>
<evidence type="ECO:0000256" key="2">
    <source>
        <dbReference type="ARBA" id="ARBA00022692"/>
    </source>
</evidence>
<dbReference type="PROSITE" id="PS50893">
    <property type="entry name" value="ABC_TRANSPORTER_2"/>
    <property type="match status" value="1"/>
</dbReference>
<dbReference type="PROSITE" id="PS50929">
    <property type="entry name" value="ABC_TM1F"/>
    <property type="match status" value="1"/>
</dbReference>
<dbReference type="PANTHER" id="PTHR43394:SF1">
    <property type="entry name" value="ATP-BINDING CASSETTE SUB-FAMILY B MEMBER 10, MITOCHONDRIAL"/>
    <property type="match status" value="1"/>
</dbReference>
<evidence type="ECO:0000256" key="1">
    <source>
        <dbReference type="ARBA" id="ARBA00004651"/>
    </source>
</evidence>
<evidence type="ECO:0000313" key="15">
    <source>
        <dbReference type="Proteomes" id="UP000649289"/>
    </source>
</evidence>
<dbReference type="PANTHER" id="PTHR43394">
    <property type="entry name" value="ATP-DEPENDENT PERMEASE MDL1, MITOCHONDRIAL"/>
    <property type="match status" value="1"/>
</dbReference>
<dbReference type="SUPFAM" id="SSF52540">
    <property type="entry name" value="P-loop containing nucleoside triphosphate hydrolases"/>
    <property type="match status" value="1"/>
</dbReference>
<proteinExistence type="predicted"/>
<dbReference type="InterPro" id="IPR003593">
    <property type="entry name" value="AAA+_ATPase"/>
</dbReference>
<evidence type="ECO:0000259" key="13">
    <source>
        <dbReference type="PROSITE" id="PS50990"/>
    </source>
</evidence>
<keyword evidence="5" id="KW-0645">Protease</keyword>
<evidence type="ECO:0000256" key="9">
    <source>
        <dbReference type="SAM" id="MobiDB-lite"/>
    </source>
</evidence>
<dbReference type="GO" id="GO:0005524">
    <property type="term" value="F:ATP binding"/>
    <property type="evidence" value="ECO:0007669"/>
    <property type="project" value="UniProtKB-KW"/>
</dbReference>
<evidence type="ECO:0000313" key="14">
    <source>
        <dbReference type="EMBL" id="MBD3915157.1"/>
    </source>
</evidence>
<keyword evidence="4" id="KW-0378">Hydrolase</keyword>
<comment type="caution">
    <text evidence="14">The sequence shown here is derived from an EMBL/GenBank/DDBJ whole genome shotgun (WGS) entry which is preliminary data.</text>
</comment>
<keyword evidence="5" id="KW-0788">Thiol protease</keyword>
<evidence type="ECO:0000256" key="5">
    <source>
        <dbReference type="ARBA" id="ARBA00022807"/>
    </source>
</evidence>
<feature type="domain" description="ABC transporter" evidence="11">
    <location>
        <begin position="526"/>
        <end position="731"/>
    </location>
</feature>
<dbReference type="SUPFAM" id="SSF90123">
    <property type="entry name" value="ABC transporter transmembrane region"/>
    <property type="match status" value="1"/>
</dbReference>
<dbReference type="Gene3D" id="1.20.1560.10">
    <property type="entry name" value="ABC transporter type 1, transmembrane domain"/>
    <property type="match status" value="1"/>
</dbReference>
<evidence type="ECO:0000256" key="4">
    <source>
        <dbReference type="ARBA" id="ARBA00022801"/>
    </source>
</evidence>
<keyword evidence="7 10" id="KW-1133">Transmembrane helix</keyword>